<sequence length="27" mass="3047">MVVIKLGQCHLERDSRHGINEAKDAIL</sequence>
<name>A0A2P2QJM6_RHIMU</name>
<proteinExistence type="predicted"/>
<dbReference type="AlphaFoldDB" id="A0A2P2QJM6"/>
<organism evidence="1">
    <name type="scientific">Rhizophora mucronata</name>
    <name type="common">Asiatic mangrove</name>
    <dbReference type="NCBI Taxonomy" id="61149"/>
    <lineage>
        <taxon>Eukaryota</taxon>
        <taxon>Viridiplantae</taxon>
        <taxon>Streptophyta</taxon>
        <taxon>Embryophyta</taxon>
        <taxon>Tracheophyta</taxon>
        <taxon>Spermatophyta</taxon>
        <taxon>Magnoliopsida</taxon>
        <taxon>eudicotyledons</taxon>
        <taxon>Gunneridae</taxon>
        <taxon>Pentapetalae</taxon>
        <taxon>rosids</taxon>
        <taxon>fabids</taxon>
        <taxon>Malpighiales</taxon>
        <taxon>Rhizophoraceae</taxon>
        <taxon>Rhizophora</taxon>
    </lineage>
</organism>
<dbReference type="EMBL" id="GGEC01086640">
    <property type="protein sequence ID" value="MBX67124.1"/>
    <property type="molecule type" value="Transcribed_RNA"/>
</dbReference>
<accession>A0A2P2QJM6</accession>
<protein>
    <submittedName>
        <fullName evidence="1">Uncharacterized protein</fullName>
    </submittedName>
</protein>
<reference evidence="1" key="1">
    <citation type="submission" date="2018-02" db="EMBL/GenBank/DDBJ databases">
        <title>Rhizophora mucronata_Transcriptome.</title>
        <authorList>
            <person name="Meera S.P."/>
            <person name="Sreeshan A."/>
            <person name="Augustine A."/>
        </authorList>
    </citation>
    <scope>NUCLEOTIDE SEQUENCE</scope>
    <source>
        <tissue evidence="1">Leaf</tissue>
    </source>
</reference>
<evidence type="ECO:0000313" key="1">
    <source>
        <dbReference type="EMBL" id="MBX67124.1"/>
    </source>
</evidence>